<evidence type="ECO:0000313" key="1">
    <source>
        <dbReference type="EMBL" id="KAJ0106610.1"/>
    </source>
</evidence>
<sequence>MNMKPIAFLFPISNRLLTSALRVRPTMTSSSNLSPSINIQQFYFGRFQASNKHLSSLFSLLSSPLKFNIKLTLRLTIHITNTKLKNMVREIEVKSKKNTENLKFLCSYDGKILPRSSDGQLRYVGGITRVFSVERSVSFAELMVKLGEFCGYSVTLRCQLPNGDLETLISIKSDEDLTNLVQEYDRAAPSSKIRAILSPPASLKQISPPPSVDFPSAKPSFTAVDRCSRSQPSSPTFGYVIGSQPSSPPFGYVRVSRPSSLPIGYVKPSRSSSPTLGYPAYRKVSHYPIHAQGNLRSLYCPRTYGN</sequence>
<keyword evidence="2" id="KW-1185">Reference proteome</keyword>
<reference evidence="2" key="1">
    <citation type="journal article" date="2023" name="G3 (Bethesda)">
        <title>Genome assembly and association tests identify interacting loci associated with vigor, precocity, and sex in interspecific pistachio rootstocks.</title>
        <authorList>
            <person name="Palmer W."/>
            <person name="Jacygrad E."/>
            <person name="Sagayaradj S."/>
            <person name="Cavanaugh K."/>
            <person name="Han R."/>
            <person name="Bertier L."/>
            <person name="Beede B."/>
            <person name="Kafkas S."/>
            <person name="Golino D."/>
            <person name="Preece J."/>
            <person name="Michelmore R."/>
        </authorList>
    </citation>
    <scope>NUCLEOTIDE SEQUENCE [LARGE SCALE GENOMIC DNA]</scope>
</reference>
<gene>
    <name evidence="1" type="ORF">Patl1_18124</name>
</gene>
<proteinExistence type="predicted"/>
<comment type="caution">
    <text evidence="1">The sequence shown here is derived from an EMBL/GenBank/DDBJ whole genome shotgun (WGS) entry which is preliminary data.</text>
</comment>
<protein>
    <submittedName>
        <fullName evidence="1">Uncharacterized protein</fullName>
    </submittedName>
</protein>
<dbReference type="EMBL" id="CM047898">
    <property type="protein sequence ID" value="KAJ0106610.1"/>
    <property type="molecule type" value="Genomic_DNA"/>
</dbReference>
<organism evidence="1 2">
    <name type="scientific">Pistacia atlantica</name>
    <dbReference type="NCBI Taxonomy" id="434234"/>
    <lineage>
        <taxon>Eukaryota</taxon>
        <taxon>Viridiplantae</taxon>
        <taxon>Streptophyta</taxon>
        <taxon>Embryophyta</taxon>
        <taxon>Tracheophyta</taxon>
        <taxon>Spermatophyta</taxon>
        <taxon>Magnoliopsida</taxon>
        <taxon>eudicotyledons</taxon>
        <taxon>Gunneridae</taxon>
        <taxon>Pentapetalae</taxon>
        <taxon>rosids</taxon>
        <taxon>malvids</taxon>
        <taxon>Sapindales</taxon>
        <taxon>Anacardiaceae</taxon>
        <taxon>Pistacia</taxon>
    </lineage>
</organism>
<dbReference type="Proteomes" id="UP001164250">
    <property type="component" value="Chromosome 2"/>
</dbReference>
<evidence type="ECO:0000313" key="2">
    <source>
        <dbReference type="Proteomes" id="UP001164250"/>
    </source>
</evidence>
<name>A0ACC1C3G8_9ROSI</name>
<accession>A0ACC1C3G8</accession>